<dbReference type="EMBL" id="JAQQPM010000006">
    <property type="protein sequence ID" value="KAK2072259.1"/>
    <property type="molecule type" value="Genomic_DNA"/>
</dbReference>
<protein>
    <submittedName>
        <fullName evidence="2">Uncharacterized protein</fullName>
    </submittedName>
</protein>
<evidence type="ECO:0000313" key="3">
    <source>
        <dbReference type="Proteomes" id="UP001217918"/>
    </source>
</evidence>
<proteinExistence type="predicted"/>
<dbReference type="AlphaFoldDB" id="A0AAD9I6P5"/>
<feature type="region of interest" description="Disordered" evidence="1">
    <location>
        <begin position="80"/>
        <end position="99"/>
    </location>
</feature>
<gene>
    <name evidence="2" type="ORF">P8C59_006625</name>
</gene>
<keyword evidence="3" id="KW-1185">Reference proteome</keyword>
<feature type="compositionally biased region" description="Pro residues" evidence="1">
    <location>
        <begin position="81"/>
        <end position="93"/>
    </location>
</feature>
<evidence type="ECO:0000256" key="1">
    <source>
        <dbReference type="SAM" id="MobiDB-lite"/>
    </source>
</evidence>
<dbReference type="Proteomes" id="UP001217918">
    <property type="component" value="Unassembled WGS sequence"/>
</dbReference>
<sequence length="99" mass="10708">MALTSRLAPAGPPETEPEDFMASALGVIFPDDVINMHGDADHGLLYTSPHLPRPIHIRLADVQAEADRRLFSHHLWNASAPAPPFPPSWPPSSAPAASW</sequence>
<evidence type="ECO:0000313" key="2">
    <source>
        <dbReference type="EMBL" id="KAK2072259.1"/>
    </source>
</evidence>
<organism evidence="2 3">
    <name type="scientific">Phyllachora maydis</name>
    <dbReference type="NCBI Taxonomy" id="1825666"/>
    <lineage>
        <taxon>Eukaryota</taxon>
        <taxon>Fungi</taxon>
        <taxon>Dikarya</taxon>
        <taxon>Ascomycota</taxon>
        <taxon>Pezizomycotina</taxon>
        <taxon>Sordariomycetes</taxon>
        <taxon>Sordariomycetidae</taxon>
        <taxon>Phyllachorales</taxon>
        <taxon>Phyllachoraceae</taxon>
        <taxon>Phyllachora</taxon>
    </lineage>
</organism>
<accession>A0AAD9I6P5</accession>
<name>A0AAD9I6P5_9PEZI</name>
<reference evidence="2" key="1">
    <citation type="journal article" date="2023" name="Mol. Plant Microbe Interact.">
        <title>Elucidating the Obligate Nature and Biological Capacity of an Invasive Fungal Corn Pathogen.</title>
        <authorList>
            <person name="MacCready J.S."/>
            <person name="Roggenkamp E.M."/>
            <person name="Gdanetz K."/>
            <person name="Chilvers M.I."/>
        </authorList>
    </citation>
    <scope>NUCLEOTIDE SEQUENCE</scope>
    <source>
        <strain evidence="2">PM02</strain>
    </source>
</reference>
<comment type="caution">
    <text evidence="2">The sequence shown here is derived from an EMBL/GenBank/DDBJ whole genome shotgun (WGS) entry which is preliminary data.</text>
</comment>